<keyword evidence="14" id="KW-1185">Reference proteome</keyword>
<dbReference type="InterPro" id="IPR035018">
    <property type="entry name" value="Spt6_SH2_C"/>
</dbReference>
<dbReference type="GO" id="GO:0003677">
    <property type="term" value="F:DNA binding"/>
    <property type="evidence" value="ECO:0007669"/>
    <property type="project" value="InterPro"/>
</dbReference>
<keyword evidence="7 10" id="KW-0804">Transcription</keyword>
<dbReference type="Gene3D" id="1.10.3500.10">
    <property type="entry name" value="Tex N-terminal region-like"/>
    <property type="match status" value="1"/>
</dbReference>
<evidence type="ECO:0000256" key="11">
    <source>
        <dbReference type="SAM" id="MobiDB-lite"/>
    </source>
</evidence>
<feature type="domain" description="S1 motif" evidence="12">
    <location>
        <begin position="1144"/>
        <end position="1218"/>
    </location>
</feature>
<accession>A0A8H5H599</accession>
<dbReference type="InterPro" id="IPR028231">
    <property type="entry name" value="Spt6_YqgF"/>
</dbReference>
<dbReference type="GO" id="GO:0042393">
    <property type="term" value="F:histone binding"/>
    <property type="evidence" value="ECO:0007669"/>
    <property type="project" value="TreeGrafter"/>
</dbReference>
<dbReference type="InterPro" id="IPR055179">
    <property type="entry name" value="Tex-like_central_region"/>
</dbReference>
<feature type="compositionally biased region" description="Acidic residues" evidence="11">
    <location>
        <begin position="30"/>
        <end position="42"/>
    </location>
</feature>
<keyword evidence="5" id="KW-0158">Chromosome</keyword>
<dbReference type="InterPro" id="IPR028083">
    <property type="entry name" value="Spt6_acidic_N_dom"/>
</dbReference>
<dbReference type="SUPFAM" id="SSF50249">
    <property type="entry name" value="Nucleic acid-binding proteins"/>
    <property type="match status" value="1"/>
</dbReference>
<protein>
    <recommendedName>
        <fullName evidence="4 10">Transcription elongation factor Spt6</fullName>
    </recommendedName>
</protein>
<comment type="function">
    <text evidence="9">Histone H3-H4 chaperone that plays a role in maintenance of chromatin structure during RNA polymerase II transcription elongation thereby repressing transcription initiation from cryptic promoters. Mediates the reassembly of nucleosomes onto the promoters of at least a selected set of genes during repression; the nucleosome reassembly is essential for transcriptional repression. Essential for viability.</text>
</comment>
<reference evidence="13 14" key="1">
    <citation type="journal article" date="2020" name="ISME J.">
        <title>Uncovering the hidden diversity of litter-decomposition mechanisms in mushroom-forming fungi.</title>
        <authorList>
            <person name="Floudas D."/>
            <person name="Bentzer J."/>
            <person name="Ahren D."/>
            <person name="Johansson T."/>
            <person name="Persson P."/>
            <person name="Tunlid A."/>
        </authorList>
    </citation>
    <scope>NUCLEOTIDE SEQUENCE [LARGE SCALE GENOMIC DNA]</scope>
    <source>
        <strain evidence="13 14">CBS 406.79</strain>
    </source>
</reference>
<dbReference type="GO" id="GO:0008023">
    <property type="term" value="C:transcription elongation factor complex"/>
    <property type="evidence" value="ECO:0007669"/>
    <property type="project" value="TreeGrafter"/>
</dbReference>
<dbReference type="InterPro" id="IPR000980">
    <property type="entry name" value="SH2"/>
</dbReference>
<dbReference type="Pfam" id="PF14639">
    <property type="entry name" value="YqgF"/>
    <property type="match status" value="1"/>
</dbReference>
<dbReference type="Gene3D" id="1.10.10.650">
    <property type="entry name" value="RuvA domain 2-like"/>
    <property type="match status" value="1"/>
</dbReference>
<dbReference type="PROSITE" id="PS50126">
    <property type="entry name" value="S1"/>
    <property type="match status" value="1"/>
</dbReference>
<feature type="compositionally biased region" description="Basic residues" evidence="11">
    <location>
        <begin position="126"/>
        <end position="136"/>
    </location>
</feature>
<dbReference type="EMBL" id="JAACJN010000086">
    <property type="protein sequence ID" value="KAF5377014.1"/>
    <property type="molecule type" value="Genomic_DNA"/>
</dbReference>
<evidence type="ECO:0000259" key="12">
    <source>
        <dbReference type="PROSITE" id="PS50126"/>
    </source>
</evidence>
<evidence type="ECO:0000313" key="13">
    <source>
        <dbReference type="EMBL" id="KAF5377014.1"/>
    </source>
</evidence>
<dbReference type="FunFam" id="1.10.150.850:FF:000001">
    <property type="entry name" value="Transcription elongation factor spt6"/>
    <property type="match status" value="1"/>
</dbReference>
<sequence>MASPAPEERAAYPHPEDDPMQGVVDAEKGEGEEEEEEEEEEGADLRPSRGDDSSEEEDEDEDEERRIRDGFIVDEDEDEDDDEDDEEERKRRKKRKKHHRRKREEEQDLEEDDLDLLEENTGGTFKKSRLKRLVRRGRSESPPTASASKRRGVVESSDEDLDDGVLPTVHDIQQIWDDQRDEEDDDADGDIDDFIEYDDDEEAGMPMDEQAREERRRERRKQQLELRRKSRGAHPELAGIDANAWAEIHEVFGDGHEYDWALVADEEMLYEQQDGSSEVTIKNVFEPSEIKDHLLTEDDNLIRARDSPERMQLTGSSLSDSSSLSMHQALTVEDLNKDGARWVTLRLIPEKSSKQKDFFTPNGRYQHLQGELVMAVTFVLRALFIDEFEVPYIWTHRRDYISHFDINDIRSPRIELLSLSELWRVYALGQKYRSLVERRNALTASHDRLGVEDSYYADELFPAIDSVELVADTTEWLLMKYKDKKQNDAVLRFHDDDEPEKKHKMPSRVSAYELAKKSVISGLADGFGIASHEVVLNFLNETRQNYVDNPTFDPLIYAEQYADPDPAKALPAQELLRRARMIIATELGKDPLLRDYVRQLFKKHAELSIVPTERGVTKIDEQNIYFRFKYLSKKPIEQLLESSTFLYILKAEQEHLVALKIALPPEIKSNLERRLIDAFSSDSLRESTQAWNEERARVVEEVLEQHLIPSGIKWTREYLRDEEEDWIAHRCGDELRKRIDIAPYSTPHMKVGDVPSVLALSWGMGDPQKDAISVVFVDDGGRTREWTKIDNLVDAETRDEFIDIIRRRKPDVIIIGGLSMATAKLSQRVKEIVTGRSASDPMPAFQEPTFDIPVIYVPDELARIYSHSPRANEEFSAYPAIAKYCIGLARYAQSPLNEYAAAGSDITALPFQAEEQHIVPKDKLLLSLEQALVDVVNKVGVDINRTITDRYYYHLLPFVCGLGPRKARELVSKIDGLGGSLVNRNQFIKSGILTTKLFLNAAGFLRIAQEQDDLKTKHRMDDEHAPDPLDDTRIHPEDYELARKMATDALELDEEDIHGEHPSHVVGLIMQDPDNEKKLSELNLDEFAVSLFNASQEMKRHTLNVIRSELLHPFAEQRPLFPPISGWHVLTMLSGETPLTLSVGLIISVQVLRIKPTGVTVRLDSGIEGTIDQEYLLDDPSDAATEKQKMKGKTIPGVIIDVKIDHENDLYQVELSSRPMDVAPGDVDFRMKKGDEEYWDKARYEKDMDMMFRKKRAEVTKSRRLIKHPNFHNFNTAQAEAYLDGQQRGDVVIRPSSKGVDHLAVTWKVDDKLYQHIDITEKNYNAASAGQNTESEFIVDETHTYSDLDELIVNHVQAMSRRVEELMNHERFKPGSEDELHIFLKNQLLANPAKSMYGFALNRKRPGHFNLCFLANKDSTVQTWPVRITPEAFYLFEASAVGVPELCDAFKVRHLHESQSAGGGKTPYGAGGRTPARIGGYATPGRASVRPTHGRTPNPYGGATPAPNYGSAPTNFGTGTVPGQPPYAGYQTPRTGYPSQPVARTAVMNNPSRYR</sequence>
<proteinExistence type="inferred from homology"/>
<dbReference type="InterPro" id="IPR042066">
    <property type="entry name" value="Spt6_death-like"/>
</dbReference>
<dbReference type="SUPFAM" id="SSF47781">
    <property type="entry name" value="RuvA domain 2-like"/>
    <property type="match status" value="2"/>
</dbReference>
<evidence type="ECO:0000313" key="14">
    <source>
        <dbReference type="Proteomes" id="UP000518752"/>
    </source>
</evidence>
<dbReference type="InterPro" id="IPR012340">
    <property type="entry name" value="NA-bd_OB-fold"/>
</dbReference>
<dbReference type="PANTHER" id="PTHR10145:SF6">
    <property type="entry name" value="TRANSCRIPTION ELONGATION FACTOR SPT6"/>
    <property type="match status" value="1"/>
</dbReference>
<dbReference type="FunFam" id="1.10.10.2740:FF:000002">
    <property type="entry name" value="Transcription elongation factor Spt6"/>
    <property type="match status" value="1"/>
</dbReference>
<feature type="compositionally biased region" description="Basic and acidic residues" evidence="11">
    <location>
        <begin position="209"/>
        <end position="227"/>
    </location>
</feature>
<evidence type="ECO:0000256" key="10">
    <source>
        <dbReference type="PIRNR" id="PIRNR036947"/>
    </source>
</evidence>
<dbReference type="Proteomes" id="UP000518752">
    <property type="component" value="Unassembled WGS sequence"/>
</dbReference>
<dbReference type="InterPro" id="IPR035420">
    <property type="entry name" value="Spt6_SH2"/>
</dbReference>
<evidence type="ECO:0000256" key="6">
    <source>
        <dbReference type="ARBA" id="ARBA00022999"/>
    </source>
</evidence>
<comment type="similarity">
    <text evidence="3 10">Belongs to the SPT6 family.</text>
</comment>
<dbReference type="InterPro" id="IPR049540">
    <property type="entry name" value="Spt6-like_S1"/>
</dbReference>
<dbReference type="SUPFAM" id="SSF53098">
    <property type="entry name" value="Ribonuclease H-like"/>
    <property type="match status" value="1"/>
</dbReference>
<dbReference type="InterPro" id="IPR041692">
    <property type="entry name" value="HHH_9"/>
</dbReference>
<dbReference type="InterPro" id="IPR035019">
    <property type="entry name" value="Spt6_SH2_N"/>
</dbReference>
<feature type="compositionally biased region" description="Acidic residues" evidence="11">
    <location>
        <begin position="106"/>
        <end position="118"/>
    </location>
</feature>
<gene>
    <name evidence="13" type="ORF">D9757_007713</name>
</gene>
<comment type="caution">
    <text evidence="13">The sequence shown here is derived from an EMBL/GenBank/DDBJ whole genome shotgun (WGS) entry which is preliminary data.</text>
</comment>
<dbReference type="InterPro" id="IPR032706">
    <property type="entry name" value="Spt6_HHH"/>
</dbReference>
<evidence type="ECO:0000256" key="7">
    <source>
        <dbReference type="ARBA" id="ARBA00023163"/>
    </source>
</evidence>
<dbReference type="Pfam" id="PF17674">
    <property type="entry name" value="HHH_9"/>
    <property type="match status" value="1"/>
</dbReference>
<feature type="compositionally biased region" description="Basic residues" evidence="11">
    <location>
        <begin position="90"/>
        <end position="102"/>
    </location>
</feature>
<organism evidence="13 14">
    <name type="scientific">Collybiopsis confluens</name>
    <dbReference type="NCBI Taxonomy" id="2823264"/>
    <lineage>
        <taxon>Eukaryota</taxon>
        <taxon>Fungi</taxon>
        <taxon>Dikarya</taxon>
        <taxon>Basidiomycota</taxon>
        <taxon>Agaricomycotina</taxon>
        <taxon>Agaricomycetes</taxon>
        <taxon>Agaricomycetidae</taxon>
        <taxon>Agaricales</taxon>
        <taxon>Marasmiineae</taxon>
        <taxon>Omphalotaceae</taxon>
        <taxon>Collybiopsis</taxon>
    </lineage>
</organism>
<keyword evidence="8 10" id="KW-0539">Nucleus</keyword>
<dbReference type="GO" id="GO:0005694">
    <property type="term" value="C:chromosome"/>
    <property type="evidence" value="ECO:0007669"/>
    <property type="project" value="UniProtKB-SubCell"/>
</dbReference>
<dbReference type="GO" id="GO:0031491">
    <property type="term" value="F:nucleosome binding"/>
    <property type="evidence" value="ECO:0007669"/>
    <property type="project" value="TreeGrafter"/>
</dbReference>
<feature type="region of interest" description="Disordered" evidence="11">
    <location>
        <begin position="1"/>
        <end position="232"/>
    </location>
</feature>
<feature type="compositionally biased region" description="Basic and acidic residues" evidence="11">
    <location>
        <begin position="43"/>
        <end position="52"/>
    </location>
</feature>
<feature type="compositionally biased region" description="Basic and acidic residues" evidence="11">
    <location>
        <begin position="1"/>
        <end position="17"/>
    </location>
</feature>
<dbReference type="InterPro" id="IPR010994">
    <property type="entry name" value="RuvA_2-like"/>
</dbReference>
<dbReference type="InterPro" id="IPR012337">
    <property type="entry name" value="RNaseH-like_sf"/>
</dbReference>
<feature type="compositionally biased region" description="Acidic residues" evidence="11">
    <location>
        <begin position="53"/>
        <end position="63"/>
    </location>
</feature>
<comment type="subcellular location">
    <subcellularLocation>
        <location evidence="2">Chromosome</location>
    </subcellularLocation>
    <subcellularLocation>
        <location evidence="1 10">Nucleus</location>
    </subcellularLocation>
</comment>
<name>A0A8H5H599_9AGAR</name>
<dbReference type="GO" id="GO:0140673">
    <property type="term" value="P:transcription elongation-coupled chromatin remodeling"/>
    <property type="evidence" value="ECO:0007669"/>
    <property type="project" value="InterPro"/>
</dbReference>
<dbReference type="Pfam" id="PF14635">
    <property type="entry name" value="HHH_7"/>
    <property type="match status" value="1"/>
</dbReference>
<evidence type="ECO:0000256" key="9">
    <source>
        <dbReference type="ARBA" id="ARBA00093389"/>
    </source>
</evidence>
<dbReference type="InterPro" id="IPR017072">
    <property type="entry name" value="TF_Spt6"/>
</dbReference>
<feature type="region of interest" description="Disordered" evidence="11">
    <location>
        <begin position="1480"/>
        <end position="1543"/>
    </location>
</feature>
<dbReference type="FunFam" id="3.30.505.10:FF:000056">
    <property type="entry name" value="Transcription elongation factor Spt6"/>
    <property type="match status" value="1"/>
</dbReference>
<keyword evidence="6" id="KW-0727">SH2 domain</keyword>
<dbReference type="Pfam" id="PF14641">
    <property type="entry name" value="HTH_44"/>
    <property type="match status" value="1"/>
</dbReference>
<dbReference type="InterPro" id="IPR003029">
    <property type="entry name" value="S1_domain"/>
</dbReference>
<evidence type="ECO:0000256" key="3">
    <source>
        <dbReference type="ARBA" id="ARBA00009253"/>
    </source>
</evidence>
<dbReference type="OrthoDB" id="995477at2759"/>
<dbReference type="CDD" id="cd09928">
    <property type="entry name" value="SH2_Cterm_SPT6_like"/>
    <property type="match status" value="1"/>
</dbReference>
<dbReference type="Pfam" id="PF14632">
    <property type="entry name" value="SPT6_acidic"/>
    <property type="match status" value="1"/>
</dbReference>
<dbReference type="InterPro" id="IPR036860">
    <property type="entry name" value="SH2_dom_sf"/>
</dbReference>
<evidence type="ECO:0000256" key="8">
    <source>
        <dbReference type="ARBA" id="ARBA00023242"/>
    </source>
</evidence>
<dbReference type="Pfam" id="PF22706">
    <property type="entry name" value="Tex_central_region"/>
    <property type="match status" value="1"/>
</dbReference>
<feature type="compositionally biased region" description="Acidic residues" evidence="11">
    <location>
        <begin position="179"/>
        <end position="203"/>
    </location>
</feature>
<evidence type="ECO:0000256" key="2">
    <source>
        <dbReference type="ARBA" id="ARBA00004286"/>
    </source>
</evidence>
<dbReference type="InterPro" id="IPR028088">
    <property type="entry name" value="Spt6_HTH_DNA-bd_dom"/>
</dbReference>
<dbReference type="InterPro" id="IPR023319">
    <property type="entry name" value="Tex-like_HTH_dom_sf"/>
</dbReference>
<dbReference type="Gene3D" id="1.10.150.850">
    <property type="entry name" value="Spt6, helix-hairpin-helix domain"/>
    <property type="match status" value="1"/>
</dbReference>
<dbReference type="InterPro" id="IPR023323">
    <property type="entry name" value="Tex-like_dom_sf"/>
</dbReference>
<dbReference type="PIRSF" id="PIRSF036947">
    <property type="entry name" value="Spt6"/>
    <property type="match status" value="1"/>
</dbReference>
<dbReference type="PANTHER" id="PTHR10145">
    <property type="entry name" value="TRANSCRIPTION ELONGATION FACTOR SPT6"/>
    <property type="match status" value="1"/>
</dbReference>
<dbReference type="CDD" id="cd09918">
    <property type="entry name" value="SH2_Nterm_SPT6_like"/>
    <property type="match status" value="1"/>
</dbReference>
<dbReference type="Gene3D" id="3.30.505.10">
    <property type="entry name" value="SH2 domain"/>
    <property type="match status" value="2"/>
</dbReference>
<evidence type="ECO:0000256" key="4">
    <source>
        <dbReference type="ARBA" id="ARBA00020248"/>
    </source>
</evidence>
<dbReference type="SUPFAM" id="SSF55550">
    <property type="entry name" value="SH2 domain"/>
    <property type="match status" value="1"/>
</dbReference>
<comment type="function">
    <text evidence="10">Plays a role in maintenance of chromatin structure during RNA polymerase II transcription elongation thereby repressing transcription initiation from cryptic promoters. Mediates the reassembly of nucleosomes onto the promoters of at least a selected set of genes during repression; the nucleosome reassembly is essential for transcriptional repression.</text>
</comment>
<feature type="compositionally biased region" description="Acidic residues" evidence="11">
    <location>
        <begin position="72"/>
        <end position="87"/>
    </location>
</feature>
<dbReference type="Gene3D" id="1.10.10.2740">
    <property type="entry name" value="Spt6, Death-like domain"/>
    <property type="match status" value="1"/>
</dbReference>
<dbReference type="InterPro" id="IPR037027">
    <property type="entry name" value="YqgF/RNaseH-like_dom_sf"/>
</dbReference>
<dbReference type="Pfam" id="PF14633">
    <property type="entry name" value="SH2_2"/>
    <property type="match status" value="1"/>
</dbReference>
<dbReference type="SUPFAM" id="SSF158832">
    <property type="entry name" value="Tex N-terminal region-like"/>
    <property type="match status" value="1"/>
</dbReference>
<dbReference type="Gene3D" id="3.30.420.140">
    <property type="entry name" value="YqgF/RNase H-like domain"/>
    <property type="match status" value="1"/>
</dbReference>
<evidence type="ECO:0000256" key="5">
    <source>
        <dbReference type="ARBA" id="ARBA00022454"/>
    </source>
</evidence>
<dbReference type="SMART" id="SM00252">
    <property type="entry name" value="SH2"/>
    <property type="match status" value="1"/>
</dbReference>
<dbReference type="GO" id="GO:0034728">
    <property type="term" value="P:nucleosome organization"/>
    <property type="evidence" value="ECO:0007669"/>
    <property type="project" value="TreeGrafter"/>
</dbReference>
<evidence type="ECO:0000256" key="1">
    <source>
        <dbReference type="ARBA" id="ARBA00004123"/>
    </source>
</evidence>
<dbReference type="Pfam" id="PF21710">
    <property type="entry name" value="Spt6_S1"/>
    <property type="match status" value="1"/>
</dbReference>